<comment type="caution">
    <text evidence="2">The sequence shown here is derived from an EMBL/GenBank/DDBJ whole genome shotgun (WGS) entry which is preliminary data.</text>
</comment>
<reference evidence="2 3" key="1">
    <citation type="journal article" date="2012" name="J. Bacteriol.">
        <title>Genome sequence of benzo(a)pyrene-degrading bacterium Novosphingobium pentaromativorans US6-1.</title>
        <authorList>
            <person name="Luo Y.R."/>
            <person name="Kang S.G."/>
            <person name="Kim S.J."/>
            <person name="Kim M.R."/>
            <person name="Li N."/>
            <person name="Lee J.H."/>
            <person name="Kwon K.K."/>
        </authorList>
    </citation>
    <scope>NUCLEOTIDE SEQUENCE [LARGE SCALE GENOMIC DNA]</scope>
    <source>
        <strain evidence="2 3">US6-1</strain>
    </source>
</reference>
<dbReference type="PANTHER" id="PTHR35337:SF1">
    <property type="entry name" value="SLR1478 PROTEIN"/>
    <property type="match status" value="1"/>
</dbReference>
<dbReference type="InterPro" id="IPR002798">
    <property type="entry name" value="SpoIIM-like"/>
</dbReference>
<evidence type="ECO:0000313" key="2">
    <source>
        <dbReference type="EMBL" id="EHJ61515.1"/>
    </source>
</evidence>
<accession>G6EB48</accession>
<feature type="transmembrane region" description="Helical" evidence="1">
    <location>
        <begin position="195"/>
        <end position="226"/>
    </location>
</feature>
<dbReference type="PANTHER" id="PTHR35337">
    <property type="entry name" value="SLR1478 PROTEIN"/>
    <property type="match status" value="1"/>
</dbReference>
<evidence type="ECO:0008006" key="4">
    <source>
        <dbReference type="Google" id="ProtNLM"/>
    </source>
</evidence>
<sequence>MTATLDAIESAALRSDRFRLEREADWKRLEAIVTRMEKGRIRGISDEDLPALPGLYRTVASSLSIARETSLDAATLAYLEALVQRAWFVVYGPRTSLWEWFRGFLGGGWSAAVRAIWVDILIAFAVMVAGTAVGWLLVSHDPEWYFALVPKQFGDARVPGASAEALKATIFGNSGQNGMSVFAAQLFSNNAQVSILAFALGFAFGVPSLLLLVHNMAVLGAMLWLYNGAGLTTDFAGWIAVHGTTEIFAILLAGAAGLHIGRSLAFPGRRPVLQATAQAGRRAALVMAGVVLMLVVAALLEGFARQLVDETAGRFAIGGSMLLIWLGYFFAFRGNDGHAASRDTPR</sequence>
<dbReference type="Pfam" id="PF01944">
    <property type="entry name" value="SpoIIM"/>
    <property type="match status" value="1"/>
</dbReference>
<organism evidence="2 3">
    <name type="scientific">Novosphingobium pentaromativorans US6-1</name>
    <dbReference type="NCBI Taxonomy" id="1088721"/>
    <lineage>
        <taxon>Bacteria</taxon>
        <taxon>Pseudomonadati</taxon>
        <taxon>Pseudomonadota</taxon>
        <taxon>Alphaproteobacteria</taxon>
        <taxon>Sphingomonadales</taxon>
        <taxon>Sphingomonadaceae</taxon>
        <taxon>Novosphingobium</taxon>
    </lineage>
</organism>
<dbReference type="Proteomes" id="UP000004030">
    <property type="component" value="Unassembled WGS sequence"/>
</dbReference>
<keyword evidence="1" id="KW-1133">Transmembrane helix</keyword>
<dbReference type="OrthoDB" id="7699993at2"/>
<keyword evidence="3" id="KW-1185">Reference proteome</keyword>
<keyword evidence="1" id="KW-0472">Membrane</keyword>
<dbReference type="RefSeq" id="WP_007012484.1">
    <property type="nucleotide sequence ID" value="NZ_AGFM01000018.1"/>
</dbReference>
<keyword evidence="1" id="KW-0812">Transmembrane</keyword>
<feature type="transmembrane region" description="Helical" evidence="1">
    <location>
        <begin position="312"/>
        <end position="332"/>
    </location>
</feature>
<name>G6EB48_9SPHN</name>
<feature type="transmembrane region" description="Helical" evidence="1">
    <location>
        <begin position="115"/>
        <end position="138"/>
    </location>
</feature>
<feature type="transmembrane region" description="Helical" evidence="1">
    <location>
        <begin position="238"/>
        <end position="261"/>
    </location>
</feature>
<dbReference type="eggNOG" id="COG1300">
    <property type="taxonomic scope" value="Bacteria"/>
</dbReference>
<dbReference type="EMBL" id="AGFM01000018">
    <property type="protein sequence ID" value="EHJ61515.1"/>
    <property type="molecule type" value="Genomic_DNA"/>
</dbReference>
<evidence type="ECO:0000313" key="3">
    <source>
        <dbReference type="Proteomes" id="UP000004030"/>
    </source>
</evidence>
<feature type="transmembrane region" description="Helical" evidence="1">
    <location>
        <begin position="282"/>
        <end position="300"/>
    </location>
</feature>
<evidence type="ECO:0000256" key="1">
    <source>
        <dbReference type="SAM" id="Phobius"/>
    </source>
</evidence>
<proteinExistence type="predicted"/>
<gene>
    <name evidence="2" type="ORF">NSU_1569</name>
</gene>
<dbReference type="AlphaFoldDB" id="G6EB48"/>
<dbReference type="PATRIC" id="fig|1088721.3.peg.1549"/>
<protein>
    <recommendedName>
        <fullName evidence="4">Integral membrane protein</fullName>
    </recommendedName>
</protein>